<organism evidence="10 11">
    <name type="scientific">Longicatena caecimuris</name>
    <dbReference type="NCBI Taxonomy" id="1796635"/>
    <lineage>
        <taxon>Bacteria</taxon>
        <taxon>Bacillati</taxon>
        <taxon>Bacillota</taxon>
        <taxon>Erysipelotrichia</taxon>
        <taxon>Erysipelotrichales</taxon>
        <taxon>Erysipelotrichaceae</taxon>
        <taxon>Longicatena</taxon>
    </lineage>
</organism>
<feature type="domain" description="Malic enzyme N-terminal" evidence="9">
    <location>
        <begin position="15"/>
        <end position="148"/>
    </location>
</feature>
<keyword evidence="3 7" id="KW-0479">Metal-binding</keyword>
<feature type="binding site" evidence="7">
    <location>
        <position position="133"/>
    </location>
    <ligand>
        <name>a divalent metal cation</name>
        <dbReference type="ChEBI" id="CHEBI:60240"/>
    </ligand>
</feature>
<evidence type="ECO:0000313" key="10">
    <source>
        <dbReference type="EMBL" id="TCU63059.1"/>
    </source>
</evidence>
<keyword evidence="11" id="KW-1185">Reference proteome</keyword>
<dbReference type="FunFam" id="3.40.50.10380:FF:000003">
    <property type="entry name" value="NADP-dependent malic enzyme"/>
    <property type="match status" value="1"/>
</dbReference>
<dbReference type="PANTHER" id="PTHR43237:SF4">
    <property type="entry name" value="NADP-DEPENDENT MALIC ENZYME"/>
    <property type="match status" value="1"/>
</dbReference>
<feature type="active site" description="Proton donor" evidence="5">
    <location>
        <position position="36"/>
    </location>
</feature>
<proteinExistence type="inferred from homology"/>
<dbReference type="InterPro" id="IPR045213">
    <property type="entry name" value="Malic_NAD-bd_bact_type"/>
</dbReference>
<dbReference type="SMART" id="SM00919">
    <property type="entry name" value="Malic_M"/>
    <property type="match status" value="1"/>
</dbReference>
<dbReference type="PANTHER" id="PTHR43237">
    <property type="entry name" value="NADP-DEPENDENT MALIC ENZYME"/>
    <property type="match status" value="1"/>
</dbReference>
<evidence type="ECO:0000256" key="6">
    <source>
        <dbReference type="PIRSR" id="PIRSR000106-2"/>
    </source>
</evidence>
<dbReference type="PROSITE" id="PS00331">
    <property type="entry name" value="MALIC_ENZYMES"/>
    <property type="match status" value="1"/>
</dbReference>
<dbReference type="PIRSF" id="PIRSF000106">
    <property type="entry name" value="ME"/>
    <property type="match status" value="1"/>
</dbReference>
<dbReference type="SUPFAM" id="SSF51735">
    <property type="entry name" value="NAD(P)-binding Rossmann-fold domains"/>
    <property type="match status" value="1"/>
</dbReference>
<dbReference type="GO" id="GO:0051287">
    <property type="term" value="F:NAD binding"/>
    <property type="evidence" value="ECO:0007669"/>
    <property type="project" value="InterPro"/>
</dbReference>
<dbReference type="CDD" id="cd05311">
    <property type="entry name" value="NAD_bind_2_malic_enz"/>
    <property type="match status" value="1"/>
</dbReference>
<evidence type="ECO:0000259" key="9">
    <source>
        <dbReference type="SMART" id="SM01274"/>
    </source>
</evidence>
<comment type="cofactor">
    <cofactor evidence="7">
        <name>Mg(2+)</name>
        <dbReference type="ChEBI" id="CHEBI:18420"/>
    </cofactor>
    <cofactor evidence="7">
        <name>Mn(2+)</name>
        <dbReference type="ChEBI" id="CHEBI:29035"/>
    </cofactor>
    <text evidence="7">Divalent metal cations. Prefers magnesium or manganese.</text>
</comment>
<feature type="domain" description="Malic enzyme NAD-binding" evidence="8">
    <location>
        <begin position="160"/>
        <end position="381"/>
    </location>
</feature>
<evidence type="ECO:0000256" key="3">
    <source>
        <dbReference type="ARBA" id="ARBA00022723"/>
    </source>
</evidence>
<evidence type="ECO:0000256" key="5">
    <source>
        <dbReference type="PIRSR" id="PIRSR000106-1"/>
    </source>
</evidence>
<dbReference type="GO" id="GO:0046872">
    <property type="term" value="F:metal ion binding"/>
    <property type="evidence" value="ECO:0007669"/>
    <property type="project" value="UniProtKB-KW"/>
</dbReference>
<dbReference type="FunFam" id="3.40.50.720:FF:000095">
    <property type="entry name" value="NADP-dependent malic enzyme"/>
    <property type="match status" value="1"/>
</dbReference>
<comment type="caution">
    <text evidence="10">The sequence shown here is derived from an EMBL/GenBank/DDBJ whole genome shotgun (WGS) entry which is preliminary data.</text>
</comment>
<accession>A0A4R3TL89</accession>
<evidence type="ECO:0000256" key="7">
    <source>
        <dbReference type="PIRSR" id="PIRSR000106-3"/>
    </source>
</evidence>
<dbReference type="SUPFAM" id="SSF53223">
    <property type="entry name" value="Aminoacid dehydrogenase-like, N-terminal domain"/>
    <property type="match status" value="1"/>
</dbReference>
<evidence type="ECO:0000256" key="4">
    <source>
        <dbReference type="ARBA" id="ARBA00023002"/>
    </source>
</evidence>
<dbReference type="InterPro" id="IPR037062">
    <property type="entry name" value="Malic_N_dom_sf"/>
</dbReference>
<feature type="active site" description="Proton acceptor" evidence="5">
    <location>
        <position position="91"/>
    </location>
</feature>
<dbReference type="InterPro" id="IPR015884">
    <property type="entry name" value="Malic_enzyme_CS"/>
</dbReference>
<feature type="binding site" evidence="7">
    <location>
        <position position="159"/>
    </location>
    <ligand>
        <name>a divalent metal cation</name>
        <dbReference type="ChEBI" id="CHEBI:60240"/>
    </ligand>
</feature>
<dbReference type="GO" id="GO:0004470">
    <property type="term" value="F:malic enzyme activity"/>
    <property type="evidence" value="ECO:0007669"/>
    <property type="project" value="InterPro"/>
</dbReference>
<evidence type="ECO:0000256" key="1">
    <source>
        <dbReference type="ARBA" id="ARBA00001936"/>
    </source>
</evidence>
<comment type="cofactor">
    <cofactor evidence="1">
        <name>Mn(2+)</name>
        <dbReference type="ChEBI" id="CHEBI:29035"/>
    </cofactor>
</comment>
<comment type="similarity">
    <text evidence="2">Belongs to the malic enzymes family.</text>
</comment>
<dbReference type="Gene3D" id="3.40.50.10380">
    <property type="entry name" value="Malic enzyme, N-terminal domain"/>
    <property type="match status" value="1"/>
</dbReference>
<name>A0A4R3TL89_9FIRM</name>
<feature type="binding site" evidence="6">
    <location>
        <position position="313"/>
    </location>
    <ligand>
        <name>(S)-malate</name>
        <dbReference type="ChEBI" id="CHEBI:15589"/>
    </ligand>
</feature>
<evidence type="ECO:0000259" key="8">
    <source>
        <dbReference type="SMART" id="SM00919"/>
    </source>
</evidence>
<dbReference type="Pfam" id="PF00390">
    <property type="entry name" value="malic"/>
    <property type="match status" value="1"/>
</dbReference>
<protein>
    <submittedName>
        <fullName evidence="10">Malate dehydrogenase (Oxaloacetate-decarboxylating)</fullName>
    </submittedName>
</protein>
<reference evidence="10 11" key="1">
    <citation type="submission" date="2019-03" db="EMBL/GenBank/DDBJ databases">
        <title>Genomic Encyclopedia of Type Strains, Phase IV (KMG-IV): sequencing the most valuable type-strain genomes for metagenomic binning, comparative biology and taxonomic classification.</title>
        <authorList>
            <person name="Goeker M."/>
        </authorList>
    </citation>
    <scope>NUCLEOTIDE SEQUENCE [LARGE SCALE GENOMIC DNA]</scope>
    <source>
        <strain evidence="10 11">DSM 29481</strain>
    </source>
</reference>
<dbReference type="Pfam" id="PF03949">
    <property type="entry name" value="Malic_M"/>
    <property type="match status" value="1"/>
</dbReference>
<keyword evidence="4" id="KW-0560">Oxidoreductase</keyword>
<dbReference type="InterPro" id="IPR051674">
    <property type="entry name" value="Malate_Decarboxylase"/>
</dbReference>
<dbReference type="InterPro" id="IPR012301">
    <property type="entry name" value="Malic_N_dom"/>
</dbReference>
<sequence>MDYAKESLRLHAQWQGKLDIQPKMQITNRDDLSLTYTPGVAAPCLEIQKDPQKSYTLTGRGNTVAVITDGTAVLGLGDIGPEAGMPVMEGKCVLFKEFGGVNAIPLCIRSKDTEEIVNTIALLAGSFGGINLEDIAAPRCFEIEKRLKEVCDIPVFHDDQHGTAIVVASALLNALKVVNKPMGSVRIVINGAGSAGCAIAKLLLDMHFGEVLLVDKAGILNIHSALTSGQQRILAITKCERQGTLADAMKDADVFIGVSAPHIVSQEMVRSMKAGAVVFPMANPIPEIMPDEALAAGAAVVGTGRSDFPNQINNVLAFPGIFKGALAVQASDINEEMKIAAAYGIASLIQEEELNKEYIIPSALDKRVADAVAEAVMQAARESGVARK</sequence>
<dbReference type="RefSeq" id="WP_132223570.1">
    <property type="nucleotide sequence ID" value="NZ_JANKBG010000002.1"/>
</dbReference>
<dbReference type="InterPro" id="IPR012302">
    <property type="entry name" value="Malic_NAD-bd"/>
</dbReference>
<dbReference type="GO" id="GO:0016616">
    <property type="term" value="F:oxidoreductase activity, acting on the CH-OH group of donors, NAD or NADP as acceptor"/>
    <property type="evidence" value="ECO:0007669"/>
    <property type="project" value="InterPro"/>
</dbReference>
<dbReference type="InterPro" id="IPR036291">
    <property type="entry name" value="NAD(P)-bd_dom_sf"/>
</dbReference>
<evidence type="ECO:0000313" key="11">
    <source>
        <dbReference type="Proteomes" id="UP000295773"/>
    </source>
</evidence>
<dbReference type="Proteomes" id="UP000295773">
    <property type="component" value="Unassembled WGS sequence"/>
</dbReference>
<dbReference type="SMART" id="SM01274">
    <property type="entry name" value="malic"/>
    <property type="match status" value="1"/>
</dbReference>
<evidence type="ECO:0000256" key="2">
    <source>
        <dbReference type="ARBA" id="ARBA00008785"/>
    </source>
</evidence>
<feature type="binding site" evidence="6">
    <location>
        <position position="283"/>
    </location>
    <ligand>
        <name>(S)-malate</name>
        <dbReference type="ChEBI" id="CHEBI:15589"/>
    </ligand>
</feature>
<dbReference type="InterPro" id="IPR001891">
    <property type="entry name" value="Malic_OxRdtase"/>
</dbReference>
<dbReference type="AlphaFoldDB" id="A0A4R3TL89"/>
<feature type="binding site" evidence="7">
    <location>
        <position position="134"/>
    </location>
    <ligand>
        <name>a divalent metal cation</name>
        <dbReference type="ChEBI" id="CHEBI:60240"/>
    </ligand>
</feature>
<dbReference type="InterPro" id="IPR046346">
    <property type="entry name" value="Aminoacid_DH-like_N_sf"/>
</dbReference>
<dbReference type="EMBL" id="SMBP01000002">
    <property type="protein sequence ID" value="TCU63059.1"/>
    <property type="molecule type" value="Genomic_DNA"/>
</dbReference>
<gene>
    <name evidence="10" type="ORF">EDD61_10260</name>
</gene>
<dbReference type="Gene3D" id="3.40.50.720">
    <property type="entry name" value="NAD(P)-binding Rossmann-like Domain"/>
    <property type="match status" value="1"/>
</dbReference>